<protein>
    <submittedName>
        <fullName evidence="3">DUF3300 domain-containing protein</fullName>
    </submittedName>
</protein>
<evidence type="ECO:0000256" key="2">
    <source>
        <dbReference type="SAM" id="SignalP"/>
    </source>
</evidence>
<keyword evidence="4" id="KW-1185">Reference proteome</keyword>
<dbReference type="Proteomes" id="UP001317822">
    <property type="component" value="Chromosome"/>
</dbReference>
<dbReference type="PANTHER" id="PTHR40269:SF1">
    <property type="entry name" value="OUTER MEMBRANE PROTEIN"/>
    <property type="match status" value="1"/>
</dbReference>
<proteinExistence type="predicted"/>
<dbReference type="EMBL" id="AP027041">
    <property type="protein sequence ID" value="BDU16434.1"/>
    <property type="molecule type" value="Genomic_DNA"/>
</dbReference>
<keyword evidence="2" id="KW-0732">Signal</keyword>
<evidence type="ECO:0000313" key="4">
    <source>
        <dbReference type="Proteomes" id="UP001317822"/>
    </source>
</evidence>
<dbReference type="PANTHER" id="PTHR40269">
    <property type="entry name" value="OUTER MEMBRANE PROTEIN-RELATED"/>
    <property type="match status" value="1"/>
</dbReference>
<feature type="region of interest" description="Disordered" evidence="1">
    <location>
        <begin position="270"/>
        <end position="466"/>
    </location>
</feature>
<sequence length="466" mass="50043">MRILMLRAAIAALLLATLDVAASPLQAPSTPSAASNTASSGTFTREELDQMMAPIALYPDALLAQILMASTYPGDVNDAVAWSKAHKDAKGEDAVKQVASQPWDPSVQSLVAFPQLLAVLGQDPKWVQRMGDAFLAQPDAVMESVQRLRRQADAAGNLKSNEQQKVTKEPAPAGSTAGAAAPQTIVIESAQPDVVYVPSYNPSVVYGAWAWPSYPPYYYPPPAYYYPGGALISFGIGMAVGGALWGDLDWGHSDIDIDVDRYNEFNRNTERNSNRNVNRDGTGRDQISRDGKWQHNAANRDGVPYRDSASREQFGRQLDGAGQRDAARGRDPARNAERDRARQSMEQRGFEAPAASNREAQQRAGQASRDFSSGNRGSGDFQRPGNTGMNNASTRQAARDQHAGSRGAGNSGAFAGASNPAMSRSDAGRGQRSMQQSQRPAASRGGGHQMSRPSRPPMRGGGGRRR</sequence>
<name>A0ABM8DCW5_9GAMM</name>
<feature type="signal peptide" evidence="2">
    <location>
        <begin position="1"/>
        <end position="21"/>
    </location>
</feature>
<feature type="chain" id="PRO_5046018537" evidence="2">
    <location>
        <begin position="22"/>
        <end position="466"/>
    </location>
</feature>
<feature type="compositionally biased region" description="Low complexity" evidence="1">
    <location>
        <begin position="428"/>
        <end position="439"/>
    </location>
</feature>
<gene>
    <name evidence="3" type="ORF">LA521A_16350</name>
</gene>
<feature type="region of interest" description="Disordered" evidence="1">
    <location>
        <begin position="154"/>
        <end position="179"/>
    </location>
</feature>
<evidence type="ECO:0000256" key="1">
    <source>
        <dbReference type="SAM" id="MobiDB-lite"/>
    </source>
</evidence>
<feature type="compositionally biased region" description="Polar residues" evidence="1">
    <location>
        <begin position="363"/>
        <end position="375"/>
    </location>
</feature>
<reference evidence="3 4" key="1">
    <citation type="journal article" date="2023" name="Int. J. Syst. Evol. Microbiol.">
        <title>Physiological and genomic analyses of cobalamin (vitamin B12)-auxotrophy of Lysobacter auxotrophicus sp. nov., a methionine-auxotrophic chitinolytic bacterium isolated from chitin-treated soil.</title>
        <authorList>
            <person name="Saito A."/>
            <person name="Dohra H."/>
            <person name="Hamada M."/>
            <person name="Moriuchi R."/>
            <person name="Kotsuchibashi Y."/>
            <person name="Mori K."/>
        </authorList>
    </citation>
    <scope>NUCLEOTIDE SEQUENCE [LARGE SCALE GENOMIC DNA]</scope>
    <source>
        <strain evidence="3 4">5-21a</strain>
    </source>
</reference>
<dbReference type="Pfam" id="PF11737">
    <property type="entry name" value="DUF3300"/>
    <property type="match status" value="1"/>
</dbReference>
<organism evidence="3 4">
    <name type="scientific">Lysobacter auxotrophicus</name>
    <dbReference type="NCBI Taxonomy" id="2992573"/>
    <lineage>
        <taxon>Bacteria</taxon>
        <taxon>Pseudomonadati</taxon>
        <taxon>Pseudomonadota</taxon>
        <taxon>Gammaproteobacteria</taxon>
        <taxon>Lysobacterales</taxon>
        <taxon>Lysobacteraceae</taxon>
        <taxon>Lysobacter</taxon>
    </lineage>
</organism>
<accession>A0ABM8DCW5</accession>
<feature type="compositionally biased region" description="Low complexity" evidence="1">
    <location>
        <begin position="170"/>
        <end position="179"/>
    </location>
</feature>
<feature type="compositionally biased region" description="Polar residues" evidence="1">
    <location>
        <begin position="384"/>
        <end position="396"/>
    </location>
</feature>
<feature type="compositionally biased region" description="Basic and acidic residues" evidence="1">
    <location>
        <begin position="325"/>
        <end position="349"/>
    </location>
</feature>
<feature type="compositionally biased region" description="Basic and acidic residues" evidence="1">
    <location>
        <begin position="270"/>
        <end position="293"/>
    </location>
</feature>
<dbReference type="InterPro" id="IPR021728">
    <property type="entry name" value="DUF3300"/>
</dbReference>
<evidence type="ECO:0000313" key="3">
    <source>
        <dbReference type="EMBL" id="BDU16434.1"/>
    </source>
</evidence>
<dbReference type="RefSeq" id="WP_281781818.1">
    <property type="nucleotide sequence ID" value="NZ_AP027041.1"/>
</dbReference>